<name>A0A3L8P2Y2_9ACTN</name>
<dbReference type="OrthoDB" id="4953704at2"/>
<evidence type="ECO:0000313" key="2">
    <source>
        <dbReference type="Proteomes" id="UP000281708"/>
    </source>
</evidence>
<keyword evidence="2" id="KW-1185">Reference proteome</keyword>
<dbReference type="Proteomes" id="UP000281708">
    <property type="component" value="Unassembled WGS sequence"/>
</dbReference>
<evidence type="ECO:0000313" key="1">
    <source>
        <dbReference type="EMBL" id="RLV48788.1"/>
    </source>
</evidence>
<dbReference type="EMBL" id="RDBE01000008">
    <property type="protein sequence ID" value="RLV48788.1"/>
    <property type="molecule type" value="Genomic_DNA"/>
</dbReference>
<proteinExistence type="predicted"/>
<comment type="caution">
    <text evidence="1">The sequence shown here is derived from an EMBL/GenBank/DDBJ whole genome shotgun (WGS) entry which is preliminary data.</text>
</comment>
<sequence>MTPEQEWSRHLDGLEAELATSERALRGEVLYSDSLHGEASFEEALAVAWTPPEVHSPLPATLAARARDLNRRQQELAGKVLAAMRATAQVRAYVDVAEPATTHLPRFVDVVG</sequence>
<gene>
    <name evidence="1" type="ORF">D9V37_13785</name>
</gene>
<organism evidence="1 2">
    <name type="scientific">Nocardioides mangrovicus</name>
    <dbReference type="NCBI Taxonomy" id="2478913"/>
    <lineage>
        <taxon>Bacteria</taxon>
        <taxon>Bacillati</taxon>
        <taxon>Actinomycetota</taxon>
        <taxon>Actinomycetes</taxon>
        <taxon>Propionibacteriales</taxon>
        <taxon>Nocardioidaceae</taxon>
        <taxon>Nocardioides</taxon>
    </lineage>
</organism>
<dbReference type="RefSeq" id="WP_121806749.1">
    <property type="nucleotide sequence ID" value="NZ_RDBE01000008.1"/>
</dbReference>
<reference evidence="1 2" key="1">
    <citation type="submission" date="2018-10" db="EMBL/GenBank/DDBJ databases">
        <title>Marmoricola sp. 4Q3S-7 whole genome shotgun sequence.</title>
        <authorList>
            <person name="Li F."/>
        </authorList>
    </citation>
    <scope>NUCLEOTIDE SEQUENCE [LARGE SCALE GENOMIC DNA]</scope>
    <source>
        <strain evidence="1 2">4Q3S-7</strain>
    </source>
</reference>
<dbReference type="AlphaFoldDB" id="A0A3L8P2Y2"/>
<accession>A0A3L8P2Y2</accession>
<protein>
    <submittedName>
        <fullName evidence="1">Uncharacterized protein</fullName>
    </submittedName>
</protein>